<evidence type="ECO:0000313" key="3">
    <source>
        <dbReference type="Proteomes" id="UP001066276"/>
    </source>
</evidence>
<evidence type="ECO:0000313" key="2">
    <source>
        <dbReference type="EMBL" id="KAJ1112651.1"/>
    </source>
</evidence>
<sequence length="89" mass="9537">MSARAPVCQKHHPGPEPVSRVRSLQAPQQGMRGGDNRGTFVPKSRAPALRSDISLAVLGTSVEGRPGLLCGPKMQWERKEDPGVPGDLK</sequence>
<comment type="caution">
    <text evidence="2">The sequence shown here is derived from an EMBL/GenBank/DDBJ whole genome shotgun (WGS) entry which is preliminary data.</text>
</comment>
<name>A0AAV7N9J0_PLEWA</name>
<dbReference type="AlphaFoldDB" id="A0AAV7N9J0"/>
<organism evidence="2 3">
    <name type="scientific">Pleurodeles waltl</name>
    <name type="common">Iberian ribbed newt</name>
    <dbReference type="NCBI Taxonomy" id="8319"/>
    <lineage>
        <taxon>Eukaryota</taxon>
        <taxon>Metazoa</taxon>
        <taxon>Chordata</taxon>
        <taxon>Craniata</taxon>
        <taxon>Vertebrata</taxon>
        <taxon>Euteleostomi</taxon>
        <taxon>Amphibia</taxon>
        <taxon>Batrachia</taxon>
        <taxon>Caudata</taxon>
        <taxon>Salamandroidea</taxon>
        <taxon>Salamandridae</taxon>
        <taxon>Pleurodelinae</taxon>
        <taxon>Pleurodeles</taxon>
    </lineage>
</organism>
<dbReference type="EMBL" id="JANPWB010000012">
    <property type="protein sequence ID" value="KAJ1112651.1"/>
    <property type="molecule type" value="Genomic_DNA"/>
</dbReference>
<feature type="region of interest" description="Disordered" evidence="1">
    <location>
        <begin position="1"/>
        <end position="40"/>
    </location>
</feature>
<reference evidence="2" key="1">
    <citation type="journal article" date="2022" name="bioRxiv">
        <title>Sequencing and chromosome-scale assembly of the giantPleurodeles waltlgenome.</title>
        <authorList>
            <person name="Brown T."/>
            <person name="Elewa A."/>
            <person name="Iarovenko S."/>
            <person name="Subramanian E."/>
            <person name="Araus A.J."/>
            <person name="Petzold A."/>
            <person name="Susuki M."/>
            <person name="Suzuki K.-i.T."/>
            <person name="Hayashi T."/>
            <person name="Toyoda A."/>
            <person name="Oliveira C."/>
            <person name="Osipova E."/>
            <person name="Leigh N.D."/>
            <person name="Simon A."/>
            <person name="Yun M.H."/>
        </authorList>
    </citation>
    <scope>NUCLEOTIDE SEQUENCE</scope>
    <source>
        <strain evidence="2">20211129_DDA</strain>
        <tissue evidence="2">Liver</tissue>
    </source>
</reference>
<accession>A0AAV7N9J0</accession>
<feature type="region of interest" description="Disordered" evidence="1">
    <location>
        <begin position="69"/>
        <end position="89"/>
    </location>
</feature>
<feature type="compositionally biased region" description="Basic and acidic residues" evidence="1">
    <location>
        <begin position="75"/>
        <end position="89"/>
    </location>
</feature>
<protein>
    <submittedName>
        <fullName evidence="2">Uncharacterized protein</fullName>
    </submittedName>
</protein>
<dbReference type="Proteomes" id="UP001066276">
    <property type="component" value="Chromosome 8"/>
</dbReference>
<keyword evidence="3" id="KW-1185">Reference proteome</keyword>
<gene>
    <name evidence="2" type="ORF">NDU88_000912</name>
</gene>
<evidence type="ECO:0000256" key="1">
    <source>
        <dbReference type="SAM" id="MobiDB-lite"/>
    </source>
</evidence>
<proteinExistence type="predicted"/>